<feature type="compositionally biased region" description="Basic and acidic residues" evidence="1">
    <location>
        <begin position="258"/>
        <end position="275"/>
    </location>
</feature>
<reference evidence="3" key="1">
    <citation type="journal article" date="2019" name="Int. J. Syst. Evol. Microbiol.">
        <title>The Global Catalogue of Microorganisms (GCM) 10K type strain sequencing project: providing services to taxonomists for standard genome sequencing and annotation.</title>
        <authorList>
            <consortium name="The Broad Institute Genomics Platform"/>
            <consortium name="The Broad Institute Genome Sequencing Center for Infectious Disease"/>
            <person name="Wu L."/>
            <person name="Ma J."/>
        </authorList>
    </citation>
    <scope>NUCLEOTIDE SEQUENCE [LARGE SCALE GENOMIC DNA]</scope>
    <source>
        <strain evidence="3">CCUG 62793</strain>
    </source>
</reference>
<name>A0ABW5EWV9_9BURK</name>
<evidence type="ECO:0000256" key="1">
    <source>
        <dbReference type="SAM" id="MobiDB-lite"/>
    </source>
</evidence>
<protein>
    <submittedName>
        <fullName evidence="2">Uncharacterized protein</fullName>
    </submittedName>
</protein>
<sequence length="290" mass="30262">MTEATEKTKRPAFQFYPADWRKDVELQSCSMAAQGLWINAMCIAHECEPYGHLMVNGRPMNTAQLGRQVGLSVKECEGLVSELLDAGVARRTEEGALFSKRMVQDEVTRNARAGGGKSGAEHGAKGASHGKKGGRPAKPKGGSETPLTGNGNTPLPGFEEPPPSSSSSSSTSLNSVPDGTGGQAATSPGDMARDELWKAGKSLLAQAGMPAAQCGSFVGKLVKDYGDAVVVEAVRAAVVTRPADPVSYLKAACQGTAGERRQPNRQEALETRNRNVADAWAAGGDDHAGA</sequence>
<comment type="caution">
    <text evidence="2">The sequence shown here is derived from an EMBL/GenBank/DDBJ whole genome shotgun (WGS) entry which is preliminary data.</text>
</comment>
<gene>
    <name evidence="2" type="ORF">ACFSPV_28265</name>
</gene>
<feature type="region of interest" description="Disordered" evidence="1">
    <location>
        <begin position="255"/>
        <end position="290"/>
    </location>
</feature>
<evidence type="ECO:0000313" key="2">
    <source>
        <dbReference type="EMBL" id="MFD2322577.1"/>
    </source>
</evidence>
<accession>A0ABW5EWV9</accession>
<dbReference type="RefSeq" id="WP_312374952.1">
    <property type="nucleotide sequence ID" value="NZ_JBHSIH010000001.1"/>
</dbReference>
<proteinExistence type="predicted"/>
<keyword evidence="3" id="KW-1185">Reference proteome</keyword>
<feature type="compositionally biased region" description="Basic residues" evidence="1">
    <location>
        <begin position="128"/>
        <end position="138"/>
    </location>
</feature>
<organism evidence="2 3">
    <name type="scientific">Delftia deserti</name>
    <dbReference type="NCBI Taxonomy" id="1651218"/>
    <lineage>
        <taxon>Bacteria</taxon>
        <taxon>Pseudomonadati</taxon>
        <taxon>Pseudomonadota</taxon>
        <taxon>Betaproteobacteria</taxon>
        <taxon>Burkholderiales</taxon>
        <taxon>Comamonadaceae</taxon>
        <taxon>Delftia</taxon>
    </lineage>
</organism>
<feature type="region of interest" description="Disordered" evidence="1">
    <location>
        <begin position="111"/>
        <end position="190"/>
    </location>
</feature>
<evidence type="ECO:0000313" key="3">
    <source>
        <dbReference type="Proteomes" id="UP001597287"/>
    </source>
</evidence>
<dbReference type="Proteomes" id="UP001597287">
    <property type="component" value="Unassembled WGS sequence"/>
</dbReference>
<dbReference type="EMBL" id="JBHUIG010000042">
    <property type="protein sequence ID" value="MFD2322577.1"/>
    <property type="molecule type" value="Genomic_DNA"/>
</dbReference>